<feature type="transmembrane region" description="Helical" evidence="1">
    <location>
        <begin position="129"/>
        <end position="147"/>
    </location>
</feature>
<dbReference type="Proteomes" id="UP000001753">
    <property type="component" value="Chromosome"/>
</dbReference>
<comment type="caution">
    <text evidence="2">The sequence shown here is derived from an EMBL/GenBank/DDBJ whole genome shotgun (WGS) entry which is preliminary data.</text>
</comment>
<feature type="transmembrane region" description="Helical" evidence="1">
    <location>
        <begin position="65"/>
        <end position="84"/>
    </location>
</feature>
<feature type="transmembrane region" description="Helical" evidence="1">
    <location>
        <begin position="15"/>
        <end position="33"/>
    </location>
</feature>
<protein>
    <submittedName>
        <fullName evidence="2">Integral membrane protein</fullName>
    </submittedName>
</protein>
<evidence type="ECO:0000256" key="1">
    <source>
        <dbReference type="SAM" id="Phobius"/>
    </source>
</evidence>
<sequence>MYDLRRICMNQNKKAILDLVFYLVFPFLIWKFAKPYIDPYYAMLISSVPGIIYTLYTFKKEKQLNVTGFFILITLISNTTVDLISGSAERMLWNDAYYHIVLGCIVICTIFIKNHLCYISQRIFQHCKVMIVIKVVSFIVIVVYIQHCNI</sequence>
<gene>
    <name evidence="2" type="ORF">bcere0026_39990</name>
</gene>
<reference evidence="2" key="1">
    <citation type="journal article" date="2012" name="Genome Res.">
        <title>Genomic characterization of the Bacillus cereus sensu lato species: Backdrop to the evolution of Bacillus anthracis.</title>
        <authorList>
            <person name="Zwick M.E."/>
            <person name="Joseph S.J."/>
            <person name="Didelot X."/>
            <person name="Chen P.E."/>
            <person name="Bishop-Lilly K.A."/>
            <person name="Stewart A.C."/>
            <person name="Willner K."/>
            <person name="Nolan N."/>
            <person name="Lentz S."/>
            <person name="Thomason M.K."/>
            <person name="Sozhamannan S."/>
            <person name="Mateczun A.J."/>
            <person name="Du L."/>
            <person name="Read T.D."/>
        </authorList>
    </citation>
    <scope>NUCLEOTIDE SEQUENCE [LARGE SCALE GENOMIC DNA]</scope>
    <source>
        <strain evidence="2">AH603</strain>
    </source>
</reference>
<keyword evidence="1" id="KW-1133">Transmembrane helix</keyword>
<evidence type="ECO:0000313" key="2">
    <source>
        <dbReference type="EMBL" id="EEL69037.1"/>
    </source>
</evidence>
<proteinExistence type="predicted"/>
<keyword evidence="1" id="KW-0812">Transmembrane</keyword>
<dbReference type="EMBL" id="ACMP01000110">
    <property type="protein sequence ID" value="EEL69037.1"/>
    <property type="molecule type" value="Genomic_DNA"/>
</dbReference>
<keyword evidence="1" id="KW-0472">Membrane</keyword>
<feature type="transmembrane region" description="Helical" evidence="1">
    <location>
        <begin position="39"/>
        <end position="58"/>
    </location>
</feature>
<dbReference type="AlphaFoldDB" id="C2XZ65"/>
<accession>C2XZ65</accession>
<feature type="transmembrane region" description="Helical" evidence="1">
    <location>
        <begin position="96"/>
        <end position="117"/>
    </location>
</feature>
<organism evidence="2">
    <name type="scientific">Bacillus mycoides</name>
    <dbReference type="NCBI Taxonomy" id="1405"/>
    <lineage>
        <taxon>Bacteria</taxon>
        <taxon>Bacillati</taxon>
        <taxon>Bacillota</taxon>
        <taxon>Bacilli</taxon>
        <taxon>Bacillales</taxon>
        <taxon>Bacillaceae</taxon>
        <taxon>Bacillus</taxon>
        <taxon>Bacillus cereus group</taxon>
    </lineage>
</organism>
<dbReference type="HOGENOM" id="CLU_1736836_0_0_9"/>
<dbReference type="NCBIfam" id="NF041646">
    <property type="entry name" value="VC0807_fam"/>
    <property type="match status" value="1"/>
</dbReference>
<name>C2XZ65_BACMY</name>